<keyword evidence="2" id="KW-1185">Reference proteome</keyword>
<proteinExistence type="predicted"/>
<dbReference type="RefSeq" id="WP_326508699.1">
    <property type="nucleotide sequence ID" value="NZ_JAWIIV010000024.1"/>
</dbReference>
<dbReference type="Pfam" id="PF06676">
    <property type="entry name" value="DUF1178"/>
    <property type="match status" value="1"/>
</dbReference>
<reference evidence="1 2" key="1">
    <citation type="submission" date="2023-10" db="EMBL/GenBank/DDBJ databases">
        <title>Noviherbaspirillum sp. CPCC 100848 genome assembly.</title>
        <authorList>
            <person name="Li X.Y."/>
            <person name="Fang X.M."/>
        </authorList>
    </citation>
    <scope>NUCLEOTIDE SEQUENCE [LARGE SCALE GENOMIC DNA]</scope>
    <source>
        <strain evidence="1 2">CPCC 100848</strain>
    </source>
</reference>
<dbReference type="Proteomes" id="UP001352263">
    <property type="component" value="Unassembled WGS sequence"/>
</dbReference>
<comment type="caution">
    <text evidence="1">The sequence shown here is derived from an EMBL/GenBank/DDBJ whole genome shotgun (WGS) entry which is preliminary data.</text>
</comment>
<dbReference type="EMBL" id="JAWIIV010000024">
    <property type="protein sequence ID" value="MEC4722017.1"/>
    <property type="molecule type" value="Genomic_DNA"/>
</dbReference>
<dbReference type="PIRSF" id="PIRSF032131">
    <property type="entry name" value="UCP032131"/>
    <property type="match status" value="1"/>
</dbReference>
<dbReference type="InterPro" id="IPR009562">
    <property type="entry name" value="DUF1178"/>
</dbReference>
<protein>
    <submittedName>
        <fullName evidence="1">DUF1178 family protein</fullName>
    </submittedName>
</protein>
<accession>A0ABU6JEC6</accession>
<gene>
    <name evidence="1" type="ORF">RY831_22885</name>
</gene>
<evidence type="ECO:0000313" key="1">
    <source>
        <dbReference type="EMBL" id="MEC4722017.1"/>
    </source>
</evidence>
<sequence length="141" mass="15481">MKVYNLSCAMGHRFEGWFSSEQDFLSQSDEHRIECPVCESTDISRLPSAPRLNLSSAASKPDEGLAGLAQAQAAMMEILQKVVANTEDVGERFVEEARRIHYHEAPERAIRGVASVAEYEALADEGIEVLPLPAAPKPTLQ</sequence>
<name>A0ABU6JEC6_9BURK</name>
<evidence type="ECO:0000313" key="2">
    <source>
        <dbReference type="Proteomes" id="UP001352263"/>
    </source>
</evidence>
<organism evidence="1 2">
    <name type="scientific">Noviherbaspirillum album</name>
    <dbReference type="NCBI Taxonomy" id="3080276"/>
    <lineage>
        <taxon>Bacteria</taxon>
        <taxon>Pseudomonadati</taxon>
        <taxon>Pseudomonadota</taxon>
        <taxon>Betaproteobacteria</taxon>
        <taxon>Burkholderiales</taxon>
        <taxon>Oxalobacteraceae</taxon>
        <taxon>Noviherbaspirillum</taxon>
    </lineage>
</organism>